<accession>A0A8J5QZK6</accession>
<dbReference type="AlphaFoldDB" id="A0A8J5QZK6"/>
<gene>
    <name evidence="1" type="ORF">G9C98_007255</name>
</gene>
<protein>
    <submittedName>
        <fullName evidence="1">Uncharacterized protein</fullName>
    </submittedName>
</protein>
<dbReference type="Proteomes" id="UP000729913">
    <property type="component" value="Unassembled WGS sequence"/>
</dbReference>
<dbReference type="EMBL" id="JAAOIC020000006">
    <property type="protein sequence ID" value="KAG8041951.1"/>
    <property type="molecule type" value="Genomic_DNA"/>
</dbReference>
<evidence type="ECO:0000313" key="2">
    <source>
        <dbReference type="Proteomes" id="UP000729913"/>
    </source>
</evidence>
<keyword evidence="2" id="KW-1185">Reference proteome</keyword>
<name>A0A8J5QZK6_9HYME</name>
<evidence type="ECO:0000313" key="1">
    <source>
        <dbReference type="EMBL" id="KAG8041951.1"/>
    </source>
</evidence>
<reference evidence="1" key="1">
    <citation type="submission" date="2020-03" db="EMBL/GenBank/DDBJ databases">
        <authorList>
            <person name="Chebbi M.A."/>
            <person name="Drezen J.M."/>
        </authorList>
    </citation>
    <scope>NUCLEOTIDE SEQUENCE</scope>
    <source>
        <tissue evidence="1">Whole body</tissue>
    </source>
</reference>
<comment type="caution">
    <text evidence="1">The sequence shown here is derived from an EMBL/GenBank/DDBJ whole genome shotgun (WGS) entry which is preliminary data.</text>
</comment>
<reference evidence="1" key="2">
    <citation type="submission" date="2021-04" db="EMBL/GenBank/DDBJ databases">
        <title>Genome-wide patterns of bracovirus chromosomal integration into multiple host tissues during parasitism.</title>
        <authorList>
            <person name="Chebbi M.A.C."/>
        </authorList>
    </citation>
    <scope>NUCLEOTIDE SEQUENCE</scope>
    <source>
        <tissue evidence="1">Whole body</tissue>
    </source>
</reference>
<sequence>MTSKFFTPMSAIPSFDLRPKKSVLTKKIGKSREMYQDRIICSEEVSRKKLKLDKEKTEIAKKVDEAPSKSPERSQQKKVKKVKKLFSDDCIKLMNKFKEACKNPSPADNATKIAKFNSSENSKPNENSLDNFSIQTNYSSKVCNINNNAYRDDLKIPDSSTFTLNSPSFYNAREFLTNLERNTPSLHNQLLSFASVEAPEMSPKMRTASNFPRLSTPQFPIDDTISIESFPSTPFSIPSPIFKNIHDNNNNNHTNYFEYPMGAKRSKYFFEK</sequence>
<organism evidence="1 2">
    <name type="scientific">Cotesia typhae</name>
    <dbReference type="NCBI Taxonomy" id="2053667"/>
    <lineage>
        <taxon>Eukaryota</taxon>
        <taxon>Metazoa</taxon>
        <taxon>Ecdysozoa</taxon>
        <taxon>Arthropoda</taxon>
        <taxon>Hexapoda</taxon>
        <taxon>Insecta</taxon>
        <taxon>Pterygota</taxon>
        <taxon>Neoptera</taxon>
        <taxon>Endopterygota</taxon>
        <taxon>Hymenoptera</taxon>
        <taxon>Apocrita</taxon>
        <taxon>Ichneumonoidea</taxon>
        <taxon>Braconidae</taxon>
        <taxon>Microgastrinae</taxon>
        <taxon>Cotesia</taxon>
    </lineage>
</organism>
<proteinExistence type="predicted"/>
<dbReference type="OrthoDB" id="7676026at2759"/>